<organism evidence="2 3">
    <name type="scientific">Actinomadura macrotermitis</name>
    <dbReference type="NCBI Taxonomy" id="2585200"/>
    <lineage>
        <taxon>Bacteria</taxon>
        <taxon>Bacillati</taxon>
        <taxon>Actinomycetota</taxon>
        <taxon>Actinomycetes</taxon>
        <taxon>Streptosporangiales</taxon>
        <taxon>Thermomonosporaceae</taxon>
        <taxon>Actinomadura</taxon>
    </lineage>
</organism>
<dbReference type="OrthoDB" id="3543324at2"/>
<evidence type="ECO:0000313" key="2">
    <source>
        <dbReference type="EMBL" id="MQY03843.1"/>
    </source>
</evidence>
<feature type="transmembrane region" description="Helical" evidence="1">
    <location>
        <begin position="7"/>
        <end position="30"/>
    </location>
</feature>
<keyword evidence="1" id="KW-0812">Transmembrane</keyword>
<keyword evidence="1" id="KW-1133">Transmembrane helix</keyword>
<proteinExistence type="predicted"/>
<gene>
    <name evidence="2" type="ORF">ACRB68_18890</name>
</gene>
<comment type="caution">
    <text evidence="2">The sequence shown here is derived from an EMBL/GenBank/DDBJ whole genome shotgun (WGS) entry which is preliminary data.</text>
</comment>
<reference evidence="2 3" key="1">
    <citation type="submission" date="2019-10" db="EMBL/GenBank/DDBJ databases">
        <title>Actinomadura rubteroloni sp. nov. and Actinomadura macrotermitis sp. nov., isolated from the gut of fungus growing-termite Macrotermes natalensis.</title>
        <authorList>
            <person name="Benndorf R."/>
            <person name="Martin K."/>
            <person name="Kuefner M."/>
            <person name="De Beer W."/>
            <person name="Kaster A.-K."/>
            <person name="Vollmers J."/>
            <person name="Poulsen M."/>
            <person name="Beemelmanns C."/>
        </authorList>
    </citation>
    <scope>NUCLEOTIDE SEQUENCE [LARGE SCALE GENOMIC DNA]</scope>
    <source>
        <strain evidence="2 3">RB68</strain>
    </source>
</reference>
<dbReference type="AlphaFoldDB" id="A0A7K0BRL6"/>
<dbReference type="EMBL" id="WEGH01000001">
    <property type="protein sequence ID" value="MQY03843.1"/>
    <property type="molecule type" value="Genomic_DNA"/>
</dbReference>
<evidence type="ECO:0000313" key="3">
    <source>
        <dbReference type="Proteomes" id="UP000487268"/>
    </source>
</evidence>
<name>A0A7K0BRL6_9ACTN</name>
<dbReference type="Proteomes" id="UP000487268">
    <property type="component" value="Unassembled WGS sequence"/>
</dbReference>
<dbReference type="RefSeq" id="WP_153531717.1">
    <property type="nucleotide sequence ID" value="NZ_WEGH01000001.1"/>
</dbReference>
<keyword evidence="1" id="KW-0472">Membrane</keyword>
<feature type="transmembrane region" description="Helical" evidence="1">
    <location>
        <begin position="36"/>
        <end position="56"/>
    </location>
</feature>
<sequence>MVRRVLWWLGAIVVVLLAVQVFFGVLSWIPKPWLEVAALVAGGPVLLAAAPLVLVSDLRFRGGAVRTEGTVESCEEWADEPSCTLTIRFTALTGETHVFEAEKAPRREPGQRVPVLYRPERPEAARYHRHPLSDVVKAAAMFTIGAVVTYFLWRNHLSH</sequence>
<evidence type="ECO:0008006" key="4">
    <source>
        <dbReference type="Google" id="ProtNLM"/>
    </source>
</evidence>
<evidence type="ECO:0000256" key="1">
    <source>
        <dbReference type="SAM" id="Phobius"/>
    </source>
</evidence>
<keyword evidence="3" id="KW-1185">Reference proteome</keyword>
<feature type="transmembrane region" description="Helical" evidence="1">
    <location>
        <begin position="135"/>
        <end position="153"/>
    </location>
</feature>
<accession>A0A7K0BRL6</accession>
<protein>
    <recommendedName>
        <fullName evidence="4">DUF3592 domain-containing protein</fullName>
    </recommendedName>
</protein>